<organism evidence="2 3">
    <name type="scientific">Perkinsus olseni</name>
    <name type="common">Perkinsus atlanticus</name>
    <dbReference type="NCBI Taxonomy" id="32597"/>
    <lineage>
        <taxon>Eukaryota</taxon>
        <taxon>Sar</taxon>
        <taxon>Alveolata</taxon>
        <taxon>Perkinsozoa</taxon>
        <taxon>Perkinsea</taxon>
        <taxon>Perkinsida</taxon>
        <taxon>Perkinsidae</taxon>
        <taxon>Perkinsus</taxon>
    </lineage>
</organism>
<dbReference type="AlphaFoldDB" id="A0A7J6UAR6"/>
<proteinExistence type="predicted"/>
<sequence length="129" mass="14465">PVIKKMPLFSGGGNSEEGRQQLRKTVAAGDGRASEDHYCVRLAYVERKESLDLNIYGRGLDALEKKKFLALLAEGHPELEDFSIDCGEGNNDLVKMESAILDSRLWKLDCTTVPRLCRNCPNSTYWTTE</sequence>
<gene>
    <name evidence="2" type="ORF">FOZ62_003883</name>
</gene>
<feature type="non-terminal residue" evidence="2">
    <location>
        <position position="1"/>
    </location>
</feature>
<evidence type="ECO:0000313" key="2">
    <source>
        <dbReference type="EMBL" id="KAF4754278.1"/>
    </source>
</evidence>
<evidence type="ECO:0000313" key="3">
    <source>
        <dbReference type="Proteomes" id="UP000574390"/>
    </source>
</evidence>
<evidence type="ECO:0000256" key="1">
    <source>
        <dbReference type="SAM" id="MobiDB-lite"/>
    </source>
</evidence>
<protein>
    <submittedName>
        <fullName evidence="2">Uncharacterized protein</fullName>
    </submittedName>
</protein>
<dbReference type="Proteomes" id="UP000574390">
    <property type="component" value="Unassembled WGS sequence"/>
</dbReference>
<accession>A0A7J6UAR6</accession>
<name>A0A7J6UAR6_PEROL</name>
<reference evidence="2 3" key="1">
    <citation type="submission" date="2020-04" db="EMBL/GenBank/DDBJ databases">
        <title>Perkinsus olseni comparative genomics.</title>
        <authorList>
            <person name="Bogema D.R."/>
        </authorList>
    </citation>
    <scope>NUCLEOTIDE SEQUENCE [LARGE SCALE GENOMIC DNA]</scope>
    <source>
        <strain evidence="2">ATCC PRA-205</strain>
    </source>
</reference>
<dbReference type="EMBL" id="JABANM010001447">
    <property type="protein sequence ID" value="KAF4754278.1"/>
    <property type="molecule type" value="Genomic_DNA"/>
</dbReference>
<feature type="non-terminal residue" evidence="2">
    <location>
        <position position="129"/>
    </location>
</feature>
<feature type="region of interest" description="Disordered" evidence="1">
    <location>
        <begin position="1"/>
        <end position="20"/>
    </location>
</feature>
<comment type="caution">
    <text evidence="2">The sequence shown here is derived from an EMBL/GenBank/DDBJ whole genome shotgun (WGS) entry which is preliminary data.</text>
</comment>